<feature type="region of interest" description="Disordered" evidence="1">
    <location>
        <begin position="1"/>
        <end position="28"/>
    </location>
</feature>
<evidence type="ECO:0000259" key="3">
    <source>
        <dbReference type="Pfam" id="PF14535"/>
    </source>
</evidence>
<evidence type="ECO:0000313" key="4">
    <source>
        <dbReference type="EMBL" id="TKG70528.1"/>
    </source>
</evidence>
<dbReference type="Gene3D" id="3.40.50.12780">
    <property type="entry name" value="N-terminal domain of ligase-like"/>
    <property type="match status" value="1"/>
</dbReference>
<dbReference type="InterPro" id="IPR028154">
    <property type="entry name" value="AMP-dep_Lig_C"/>
</dbReference>
<gene>
    <name evidence="4" type="ORF">FCN18_16710</name>
</gene>
<sequence length="506" mass="54165">MSTTRRRSAPAARRRGPPRARPRSASRTCAATAAPVCSTSPSGCAPTTRRSSCVASLRRSCPMSTADWEYLPWARVRQRHEDLLGPQLDHVLAHSAFYRRKLGEAGIGRADLTGLDALEAVPFTTKAELRRSLADQPPLGAHLAVRPSEIVQVHATSGTTGAPVYLALTAGDRDVWNEMGARVFRTNGIRRGEVVLQAFAMSRGFVGGLPIVQQLQHAGCTVLPIGAEAGTERLLLAIDQLRPTALVGTPSLARHLAESAPAVLGKPATALPIRLLSLGGEPGAGIPSVRQRLRELWNAEVRDLMGGADFGSTYWAECDAGGGMHLCSQNALHVELVDPATGRAQRIEQGSRGELVYTALRRHASPLLRYRSGDLVEVAGTECPCGRTGFRIVVLGRADDMLIVRGINVFPAAVKDVVGGLLPRVTGAVRIIAGFPGHTTDQPLPVRVEHAEGLPSPQHAALTREIADRLHRRLGVRAEVRLVPPGSLRPLDGHKEILLERTTTGS</sequence>
<keyword evidence="5" id="KW-1185">Reference proteome</keyword>
<evidence type="ECO:0000259" key="2">
    <source>
        <dbReference type="Pfam" id="PF00501"/>
    </source>
</evidence>
<feature type="domain" description="AMP-dependent synthetase/ligase" evidence="2">
    <location>
        <begin position="141"/>
        <end position="356"/>
    </location>
</feature>
<accession>A0ABY2S4Q0</accession>
<protein>
    <submittedName>
        <fullName evidence="4">Phenylacetate--CoA ligase</fullName>
    </submittedName>
</protein>
<dbReference type="InterPro" id="IPR045851">
    <property type="entry name" value="AMP-bd_C_sf"/>
</dbReference>
<dbReference type="SUPFAM" id="SSF56801">
    <property type="entry name" value="Acetyl-CoA synthetase-like"/>
    <property type="match status" value="1"/>
</dbReference>
<evidence type="ECO:0000256" key="1">
    <source>
        <dbReference type="SAM" id="MobiDB-lite"/>
    </source>
</evidence>
<feature type="compositionally biased region" description="Basic residues" evidence="1">
    <location>
        <begin position="1"/>
        <end position="24"/>
    </location>
</feature>
<dbReference type="Pfam" id="PF14535">
    <property type="entry name" value="AMP-binding_C_2"/>
    <property type="match status" value="1"/>
</dbReference>
<comment type="caution">
    <text evidence="4">The sequence shown here is derived from an EMBL/GenBank/DDBJ whole genome shotgun (WGS) entry which is preliminary data.</text>
</comment>
<organism evidence="4 5">
    <name type="scientific">Prauserella endophytica</name>
    <dbReference type="NCBI Taxonomy" id="1592324"/>
    <lineage>
        <taxon>Bacteria</taxon>
        <taxon>Bacillati</taxon>
        <taxon>Actinomycetota</taxon>
        <taxon>Actinomycetes</taxon>
        <taxon>Pseudonocardiales</taxon>
        <taxon>Pseudonocardiaceae</taxon>
        <taxon>Prauserella</taxon>
        <taxon>Prauserella coralliicola group</taxon>
    </lineage>
</organism>
<dbReference type="PANTHER" id="PTHR43845">
    <property type="entry name" value="BLR5969 PROTEIN"/>
    <property type="match status" value="1"/>
</dbReference>
<dbReference type="Gene3D" id="3.30.300.30">
    <property type="match status" value="1"/>
</dbReference>
<dbReference type="InterPro" id="IPR042099">
    <property type="entry name" value="ANL_N_sf"/>
</dbReference>
<reference evidence="4 5" key="1">
    <citation type="journal article" date="2015" name="Antonie Van Leeuwenhoek">
        <title>Prauserella endophytica sp. nov., an endophytic actinobacterium isolated from Tamarix taklamakanensis.</title>
        <authorList>
            <person name="Liu J.M."/>
            <person name="Habden X."/>
            <person name="Guo L."/>
            <person name="Tuo L."/>
            <person name="Jiang Z.K."/>
            <person name="Liu S.W."/>
            <person name="Liu X.F."/>
            <person name="Chen L."/>
            <person name="Li R.F."/>
            <person name="Zhang Y.Q."/>
            <person name="Sun C.H."/>
        </authorList>
    </citation>
    <scope>NUCLEOTIDE SEQUENCE [LARGE SCALE GENOMIC DNA]</scope>
    <source>
        <strain evidence="4 5">CGMCC 4.7182</strain>
    </source>
</reference>
<dbReference type="Pfam" id="PF00501">
    <property type="entry name" value="AMP-binding"/>
    <property type="match status" value="1"/>
</dbReference>
<feature type="domain" description="AMP-dependent ligase C-terminal" evidence="3">
    <location>
        <begin position="406"/>
        <end position="490"/>
    </location>
</feature>
<dbReference type="EMBL" id="SWMS01000008">
    <property type="protein sequence ID" value="TKG70528.1"/>
    <property type="molecule type" value="Genomic_DNA"/>
</dbReference>
<keyword evidence="4" id="KW-0436">Ligase</keyword>
<dbReference type="InterPro" id="IPR000873">
    <property type="entry name" value="AMP-dep_synth/lig_dom"/>
</dbReference>
<evidence type="ECO:0000313" key="5">
    <source>
        <dbReference type="Proteomes" id="UP000309992"/>
    </source>
</evidence>
<dbReference type="Proteomes" id="UP000309992">
    <property type="component" value="Unassembled WGS sequence"/>
</dbReference>
<dbReference type="PANTHER" id="PTHR43845:SF1">
    <property type="entry name" value="BLR5969 PROTEIN"/>
    <property type="match status" value="1"/>
</dbReference>
<dbReference type="GO" id="GO:0016874">
    <property type="term" value="F:ligase activity"/>
    <property type="evidence" value="ECO:0007669"/>
    <property type="project" value="UniProtKB-KW"/>
</dbReference>
<name>A0ABY2S4Q0_9PSEU</name>
<proteinExistence type="predicted"/>